<evidence type="ECO:0000256" key="8">
    <source>
        <dbReference type="ARBA" id="ARBA00023242"/>
    </source>
</evidence>
<keyword evidence="7 9" id="KW-0472">Membrane</keyword>
<dbReference type="CTD" id="57122"/>
<evidence type="ECO:0000313" key="11">
    <source>
        <dbReference type="EnsemblMetazoa" id="XP_014246029.1"/>
    </source>
</evidence>
<dbReference type="FunFam" id="1.10.3450.20:FF:000001">
    <property type="entry name" value="Nuclear pore complex protein"/>
    <property type="match status" value="1"/>
</dbReference>
<evidence type="ECO:0000256" key="2">
    <source>
        <dbReference type="ARBA" id="ARBA00022448"/>
    </source>
</evidence>
<dbReference type="AlphaFoldDB" id="A0A8I6RIK1"/>
<dbReference type="PANTHER" id="PTHR13003">
    <property type="entry name" value="NUP107-RELATED"/>
    <property type="match status" value="1"/>
</dbReference>
<feature type="compositionally biased region" description="Acidic residues" evidence="10">
    <location>
        <begin position="926"/>
        <end position="942"/>
    </location>
</feature>
<evidence type="ECO:0000256" key="5">
    <source>
        <dbReference type="ARBA" id="ARBA00023010"/>
    </source>
</evidence>
<dbReference type="GO" id="GO:0017056">
    <property type="term" value="F:structural constituent of nuclear pore"/>
    <property type="evidence" value="ECO:0007669"/>
    <property type="project" value="UniProtKB-UniRule"/>
</dbReference>
<evidence type="ECO:0000256" key="9">
    <source>
        <dbReference type="RuleBase" id="RU365072"/>
    </source>
</evidence>
<dbReference type="KEGG" id="clec:106664632"/>
<dbReference type="EnsemblMetazoa" id="XM_014390543.2">
    <property type="protein sequence ID" value="XP_014246029.1"/>
    <property type="gene ID" value="LOC106664632"/>
</dbReference>
<dbReference type="OrthoDB" id="3098at2759"/>
<reference evidence="11" key="1">
    <citation type="submission" date="2022-01" db="UniProtKB">
        <authorList>
            <consortium name="EnsemblMetazoa"/>
        </authorList>
    </citation>
    <scope>IDENTIFICATION</scope>
</reference>
<protein>
    <recommendedName>
        <fullName evidence="9">Nuclear pore complex protein</fullName>
    </recommendedName>
</protein>
<keyword evidence="4" id="KW-0653">Protein transport</keyword>
<dbReference type="PANTHER" id="PTHR13003:SF2">
    <property type="entry name" value="NUCLEAR PORE COMPLEX PROTEIN NUP107"/>
    <property type="match status" value="1"/>
</dbReference>
<comment type="subcellular location">
    <subcellularLocation>
        <location evidence="9">Nucleus</location>
        <location evidence="9">Nuclear pore complex</location>
    </subcellularLocation>
    <subcellularLocation>
        <location evidence="9">Nucleus membrane</location>
    </subcellularLocation>
</comment>
<comment type="subunit">
    <text evidence="9">Part of the nuclear pore complex (NPC).</text>
</comment>
<dbReference type="GO" id="GO:0031965">
    <property type="term" value="C:nuclear membrane"/>
    <property type="evidence" value="ECO:0007669"/>
    <property type="project" value="UniProtKB-SubCell"/>
</dbReference>
<proteinExistence type="inferred from homology"/>
<dbReference type="InterPro" id="IPR007252">
    <property type="entry name" value="Nup84/Nup107"/>
</dbReference>
<dbReference type="GO" id="GO:0006406">
    <property type="term" value="P:mRNA export from nucleus"/>
    <property type="evidence" value="ECO:0007669"/>
    <property type="project" value="TreeGrafter"/>
</dbReference>
<evidence type="ECO:0000313" key="12">
    <source>
        <dbReference type="Proteomes" id="UP000494040"/>
    </source>
</evidence>
<keyword evidence="12" id="KW-1185">Reference proteome</keyword>
<dbReference type="Gene3D" id="1.20.190.50">
    <property type="match status" value="1"/>
</dbReference>
<organism evidence="11 12">
    <name type="scientific">Cimex lectularius</name>
    <name type="common">Bed bug</name>
    <name type="synonym">Acanthia lectularia</name>
    <dbReference type="NCBI Taxonomy" id="79782"/>
    <lineage>
        <taxon>Eukaryota</taxon>
        <taxon>Metazoa</taxon>
        <taxon>Ecdysozoa</taxon>
        <taxon>Arthropoda</taxon>
        <taxon>Hexapoda</taxon>
        <taxon>Insecta</taxon>
        <taxon>Pterygota</taxon>
        <taxon>Neoptera</taxon>
        <taxon>Paraneoptera</taxon>
        <taxon>Hemiptera</taxon>
        <taxon>Heteroptera</taxon>
        <taxon>Panheteroptera</taxon>
        <taxon>Cimicomorpha</taxon>
        <taxon>Cimicidae</taxon>
        <taxon>Cimex</taxon>
    </lineage>
</organism>
<comment type="similarity">
    <text evidence="1 9">Belongs to the nucleoporin Nup84/Nup107 family.</text>
</comment>
<evidence type="ECO:0000256" key="1">
    <source>
        <dbReference type="ARBA" id="ARBA00009510"/>
    </source>
</evidence>
<dbReference type="Gene3D" id="1.10.3450.20">
    <property type="match status" value="1"/>
</dbReference>
<evidence type="ECO:0000256" key="6">
    <source>
        <dbReference type="ARBA" id="ARBA00023132"/>
    </source>
</evidence>
<dbReference type="GO" id="GO:0006606">
    <property type="term" value="P:protein import into nucleus"/>
    <property type="evidence" value="ECO:0007669"/>
    <property type="project" value="TreeGrafter"/>
</dbReference>
<keyword evidence="5 9" id="KW-0811">Translocation</keyword>
<evidence type="ECO:0000256" key="4">
    <source>
        <dbReference type="ARBA" id="ARBA00022927"/>
    </source>
</evidence>
<evidence type="ECO:0000256" key="10">
    <source>
        <dbReference type="SAM" id="MobiDB-lite"/>
    </source>
</evidence>
<sequence>MEWHSNVEQEREEYISPGNVQQFRKHKSNYSMGSIPSMAGNMMSNTLGFSDVELSPKRRKKMKKLRMSDFNSLSITINPDELSGLLDTTMSTMMTTIVNYSSDNLFLQFQTIFQTQGDTQQVFDVISNFIEVCTTTIESISSGRGFTDQQGNDISWLVQERNTWRLLFALYKNRTTYQDEFNENVNMGFNSPLSEKDIILNYYQNNSSIREAQLVIDWLERNARDEWELLDRDDIAHYTDMTVAWENTLYQLQTSNIAYKSTREIVSSLDPDAPLRENKPLHDLDMDDEKRLLKQVFFEIRRGQLDKAQKLCIHCGQAWRASTLDGWRLFHDPNYLKQDNNEKLPVEGNPLRDIWKLCAWRMCEDPRVSEDDKAIMGSLCGHLDSVLPHCTSWEDKLWAYTRTAVDILVEREIRDNSFKDYIDMPVQYWGYLKTMEGILKEIGNTGEGSRPDRIIQEMIILGSPGELLVKCSKWLEEQCQPQFLRFITHLVLILRLLGYSTPENLGDNVIKAYVNALIPEGNVDSIAYYCSLLPEEDQIEQYAQFMETVTDYGERQECLTAAEKYEMNVPIITEKVVKSIRSRKQDVELSESLAHEATQEDMNKISALDWMIFYPQQRAEALWECNALIREFIALKKLSTARKAFNKIPEGSPELIMEQYRCEVDDQGRVTRHNLPPKVDSSLKEYLCYKAYLDAQEGFIHWFEQFHNSKPNPPVSQVRKNFSETVAYEHKLKRYHEDLAIWNDRMAHETKIVKAQLYNVLLFPDGGWLVDTLLDDEPRKSHLQCLRKLCIPQVFMLLYKVLDSMGLHDEVMDIVSLIIDESHQHYKSFSKENLDEFIKKLVGTSISLIQFGKDPFGEKVEKSDISALPILTSGTACKERVLQGNTFLKEYVGKINKEEKDRWEPPEDADMMENEDEKKLSQEASELTEDESSDQSEFESFE</sequence>
<dbReference type="GeneID" id="106664632"/>
<accession>A0A8I6RIK1</accession>
<name>A0A8I6RIK1_CIMLE</name>
<keyword evidence="6 9" id="KW-0906">Nuclear pore complex</keyword>
<keyword evidence="8 9" id="KW-0539">Nucleus</keyword>
<dbReference type="OMA" id="MAHIVLF"/>
<evidence type="ECO:0000256" key="7">
    <source>
        <dbReference type="ARBA" id="ARBA00023136"/>
    </source>
</evidence>
<dbReference type="RefSeq" id="XP_014246029.1">
    <property type="nucleotide sequence ID" value="XM_014390543.2"/>
</dbReference>
<dbReference type="Pfam" id="PF04121">
    <property type="entry name" value="Nup84_Nup100"/>
    <property type="match status" value="1"/>
</dbReference>
<feature type="region of interest" description="Disordered" evidence="10">
    <location>
        <begin position="898"/>
        <end position="942"/>
    </location>
</feature>
<keyword evidence="3" id="KW-0509">mRNA transport</keyword>
<dbReference type="GO" id="GO:0000973">
    <property type="term" value="P:post-transcriptional tethering of RNA polymerase II gene DNA at nuclear periphery"/>
    <property type="evidence" value="ECO:0007669"/>
    <property type="project" value="TreeGrafter"/>
</dbReference>
<comment type="function">
    <text evidence="9">Functions as a component of the nuclear pore complex (NPC).</text>
</comment>
<feature type="compositionally biased region" description="Acidic residues" evidence="10">
    <location>
        <begin position="906"/>
        <end position="915"/>
    </location>
</feature>
<keyword evidence="2 9" id="KW-0813">Transport</keyword>
<evidence type="ECO:0000256" key="3">
    <source>
        <dbReference type="ARBA" id="ARBA00022816"/>
    </source>
</evidence>
<dbReference type="GO" id="GO:0031080">
    <property type="term" value="C:nuclear pore outer ring"/>
    <property type="evidence" value="ECO:0007669"/>
    <property type="project" value="TreeGrafter"/>
</dbReference>
<dbReference type="Proteomes" id="UP000494040">
    <property type="component" value="Unassembled WGS sequence"/>
</dbReference>